<organism evidence="3 4">
    <name type="scientific">Acropora cervicornis</name>
    <name type="common">Staghorn coral</name>
    <dbReference type="NCBI Taxonomy" id="6130"/>
    <lineage>
        <taxon>Eukaryota</taxon>
        <taxon>Metazoa</taxon>
        <taxon>Cnidaria</taxon>
        <taxon>Anthozoa</taxon>
        <taxon>Hexacorallia</taxon>
        <taxon>Scleractinia</taxon>
        <taxon>Astrocoeniina</taxon>
        <taxon>Acroporidae</taxon>
        <taxon>Acropora</taxon>
    </lineage>
</organism>
<proteinExistence type="predicted"/>
<comment type="caution">
    <text evidence="3">The sequence shown here is derived from an EMBL/GenBank/DDBJ whole genome shotgun (WGS) entry which is preliminary data.</text>
</comment>
<keyword evidence="4" id="KW-1185">Reference proteome</keyword>
<dbReference type="InterPro" id="IPR002035">
    <property type="entry name" value="VWF_A"/>
</dbReference>
<evidence type="ECO:0000259" key="2">
    <source>
        <dbReference type="PROSITE" id="PS50234"/>
    </source>
</evidence>
<dbReference type="InterPro" id="IPR036465">
    <property type="entry name" value="vWFA_dom_sf"/>
</dbReference>
<dbReference type="PRINTS" id="PR00453">
    <property type="entry name" value="VWFADOMAIN"/>
</dbReference>
<keyword evidence="1" id="KW-0732">Signal</keyword>
<gene>
    <name evidence="3" type="ORF">P5673_016196</name>
</gene>
<dbReference type="GO" id="GO:0005581">
    <property type="term" value="C:collagen trimer"/>
    <property type="evidence" value="ECO:0007669"/>
    <property type="project" value="UniProtKB-KW"/>
</dbReference>
<dbReference type="SMART" id="SM00327">
    <property type="entry name" value="VWA"/>
    <property type="match status" value="1"/>
</dbReference>
<evidence type="ECO:0000313" key="4">
    <source>
        <dbReference type="Proteomes" id="UP001249851"/>
    </source>
</evidence>
<dbReference type="PANTHER" id="PTHR24020:SF84">
    <property type="entry name" value="VWFA DOMAIN-CONTAINING PROTEIN"/>
    <property type="match status" value="1"/>
</dbReference>
<dbReference type="CDD" id="cd01450">
    <property type="entry name" value="vWFA_subfamily_ECM"/>
    <property type="match status" value="1"/>
</dbReference>
<dbReference type="PROSITE" id="PS50234">
    <property type="entry name" value="VWFA"/>
    <property type="match status" value="1"/>
</dbReference>
<dbReference type="AlphaFoldDB" id="A0AAD9V4Q9"/>
<keyword evidence="3" id="KW-0176">Collagen</keyword>
<protein>
    <submittedName>
        <fullName evidence="3">Collagen alpha-1(XII) chain</fullName>
    </submittedName>
</protein>
<feature type="signal peptide" evidence="1">
    <location>
        <begin position="1"/>
        <end position="22"/>
    </location>
</feature>
<evidence type="ECO:0000313" key="3">
    <source>
        <dbReference type="EMBL" id="KAK2561062.1"/>
    </source>
</evidence>
<feature type="chain" id="PRO_5041910666" evidence="1">
    <location>
        <begin position="23"/>
        <end position="279"/>
    </location>
</feature>
<evidence type="ECO:0000256" key="1">
    <source>
        <dbReference type="SAM" id="SignalP"/>
    </source>
</evidence>
<reference evidence="3" key="2">
    <citation type="journal article" date="2023" name="Science">
        <title>Genomic signatures of disease resistance in endangered staghorn corals.</title>
        <authorList>
            <person name="Vollmer S.V."/>
            <person name="Selwyn J.D."/>
            <person name="Despard B.A."/>
            <person name="Roesel C.L."/>
        </authorList>
    </citation>
    <scope>NUCLEOTIDE SEQUENCE</scope>
    <source>
        <strain evidence="3">K2</strain>
    </source>
</reference>
<dbReference type="PANTHER" id="PTHR24020">
    <property type="entry name" value="COLLAGEN ALPHA"/>
    <property type="match status" value="1"/>
</dbReference>
<dbReference type="EMBL" id="JARQWQ010000034">
    <property type="protein sequence ID" value="KAK2561062.1"/>
    <property type="molecule type" value="Genomic_DNA"/>
</dbReference>
<dbReference type="InterPro" id="IPR050525">
    <property type="entry name" value="ECM_Assembly_Org"/>
</dbReference>
<dbReference type="Proteomes" id="UP001249851">
    <property type="component" value="Unassembled WGS sequence"/>
</dbReference>
<dbReference type="Pfam" id="PF00092">
    <property type="entry name" value="VWA"/>
    <property type="match status" value="1"/>
</dbReference>
<dbReference type="SUPFAM" id="SSF53300">
    <property type="entry name" value="vWA-like"/>
    <property type="match status" value="1"/>
</dbReference>
<sequence>MSSKVLLVLALAALHFAGDSSAYIWQRTKTFDVDPLERFQAIPPARETAEKFMRNFLGIDFSVMRILKRRHRRSIAMDNISKLYAQFDAIFIIDSSRSILPKDFKNTLHALQLLTGKADKQRRYAAITFSHNATVRFNFSSKQDTISNLRKVPFEAGKTNTQDALGTCLNELILEHENGARPGLRKRVLIVTDGQSNVAKEKTLMRAAQIKRTGTQIFVIAVGRYMKGMSEIVGLASSTDAHLYRVANTKGFIKVIRLIPPWNIIKEYMTRSWLYNPEY</sequence>
<feature type="domain" description="VWFA" evidence="2">
    <location>
        <begin position="88"/>
        <end position="259"/>
    </location>
</feature>
<dbReference type="Gene3D" id="3.40.50.410">
    <property type="entry name" value="von Willebrand factor, type A domain"/>
    <property type="match status" value="1"/>
</dbReference>
<accession>A0AAD9V4Q9</accession>
<reference evidence="3" key="1">
    <citation type="journal article" date="2023" name="G3 (Bethesda)">
        <title>Whole genome assembly and annotation of the endangered Caribbean coral Acropora cervicornis.</title>
        <authorList>
            <person name="Selwyn J.D."/>
            <person name="Vollmer S.V."/>
        </authorList>
    </citation>
    <scope>NUCLEOTIDE SEQUENCE</scope>
    <source>
        <strain evidence="3">K2</strain>
    </source>
</reference>
<name>A0AAD9V4Q9_ACRCE</name>